<dbReference type="InterPro" id="IPR036188">
    <property type="entry name" value="FAD/NAD-bd_sf"/>
</dbReference>
<dbReference type="OrthoDB" id="5168853at2"/>
<comment type="caution">
    <text evidence="1">The sequence shown here is derived from an EMBL/GenBank/DDBJ whole genome shotgun (WGS) entry which is preliminary data.</text>
</comment>
<organism evidence="1 2">
    <name type="scientific">Mumia flava</name>
    <dbReference type="NCBI Taxonomy" id="1348852"/>
    <lineage>
        <taxon>Bacteria</taxon>
        <taxon>Bacillati</taxon>
        <taxon>Actinomycetota</taxon>
        <taxon>Actinomycetes</taxon>
        <taxon>Propionibacteriales</taxon>
        <taxon>Nocardioidaceae</taxon>
        <taxon>Mumia</taxon>
    </lineage>
</organism>
<dbReference type="PANTHER" id="PTHR42877:SF4">
    <property type="entry name" value="FAD_NAD(P)-BINDING DOMAIN-CONTAINING PROTEIN-RELATED"/>
    <property type="match status" value="1"/>
</dbReference>
<dbReference type="EMBL" id="PGEZ01000001">
    <property type="protein sequence ID" value="PJJ58081.1"/>
    <property type="molecule type" value="Genomic_DNA"/>
</dbReference>
<dbReference type="Pfam" id="PF13738">
    <property type="entry name" value="Pyr_redox_3"/>
    <property type="match status" value="1"/>
</dbReference>
<evidence type="ECO:0000313" key="1">
    <source>
        <dbReference type="EMBL" id="PJJ58081.1"/>
    </source>
</evidence>
<evidence type="ECO:0000313" key="2">
    <source>
        <dbReference type="Proteomes" id="UP000230842"/>
    </source>
</evidence>
<dbReference type="PANTHER" id="PTHR42877">
    <property type="entry name" value="L-ORNITHINE N(5)-MONOOXYGENASE-RELATED"/>
    <property type="match status" value="1"/>
</dbReference>
<dbReference type="AlphaFoldDB" id="A0A0B2BQC7"/>
<dbReference type="Gene3D" id="3.50.50.60">
    <property type="entry name" value="FAD/NAD(P)-binding domain"/>
    <property type="match status" value="2"/>
</dbReference>
<dbReference type="SUPFAM" id="SSF51905">
    <property type="entry name" value="FAD/NAD(P)-binding domain"/>
    <property type="match status" value="2"/>
</dbReference>
<gene>
    <name evidence="1" type="ORF">CLV56_2326</name>
</gene>
<reference evidence="1 2" key="1">
    <citation type="submission" date="2017-11" db="EMBL/GenBank/DDBJ databases">
        <title>Genomic Encyclopedia of Archaeal and Bacterial Type Strains, Phase II (KMG-II): From Individual Species to Whole Genera.</title>
        <authorList>
            <person name="Goeker M."/>
        </authorList>
    </citation>
    <scope>NUCLEOTIDE SEQUENCE [LARGE SCALE GENOMIC DNA]</scope>
    <source>
        <strain evidence="1 2">DSM 27763</strain>
    </source>
</reference>
<accession>A0A0B2BQC7</accession>
<name>A0A0B2BQC7_9ACTN</name>
<proteinExistence type="predicted"/>
<dbReference type="RefSeq" id="WP_039339954.1">
    <property type="nucleotide sequence ID" value="NZ_PGEZ01000001.1"/>
</dbReference>
<sequence>MISHDILIIGTGFSGMGTAIKLEEAGYDDFVVLEKADEVGGTWRDNTYPGCECDIPSHMYSFSYDLNPTWSKSFSTQPEIWDYMRKVADQRGVRKRVHFGKEVTGARWDEERNRWEVRTSDGDVYDARVVVSGVGGLHIPNIPEIAGAESFAGPRFHSAQWDHAVDLTGKRVAVIGTGASAIQFVPIIAEQTEHLTLFQRTPPWVLPKNDKPIGPWKQKALEAVPGLNRAYRDTLYWALESRAITFNGHVPAFLRWAEKIVERHIARSVTDPETRAKLTPDYRMGCKRVLQSNTYYPTFNRDDVTLETTGIDRIVPEGVVDRDGVLHEADVIVYGTGFHVVDAFDYLDIKGRGGADLATTFRDEGVETYLGITVHRFPNLFFLLGPNTALGHNSVVFMIEQQAKYVIRSLTEMARQRADAMEPTRLAQDAFNADIQHRVKKGIWTQGGCTSWYLDSQGNNRTIWPKFTFQYWWDTRKVREHDYVFTRARERASVSA</sequence>
<keyword evidence="2" id="KW-1185">Reference proteome</keyword>
<protein>
    <submittedName>
        <fullName evidence="1">Cation diffusion facilitator CzcD-associated flavoprotein CzcO</fullName>
    </submittedName>
</protein>
<dbReference type="Proteomes" id="UP000230842">
    <property type="component" value="Unassembled WGS sequence"/>
</dbReference>
<dbReference type="PRINTS" id="PR00411">
    <property type="entry name" value="PNDRDTASEI"/>
</dbReference>
<dbReference type="InterPro" id="IPR051209">
    <property type="entry name" value="FAD-bind_Monooxygenase_sf"/>
</dbReference>